<dbReference type="InterPro" id="IPR058922">
    <property type="entry name" value="WHD_DRP"/>
</dbReference>
<dbReference type="InterPro" id="IPR036388">
    <property type="entry name" value="WH-like_DNA-bd_sf"/>
</dbReference>
<evidence type="ECO:0000256" key="4">
    <source>
        <dbReference type="ARBA" id="ARBA00022741"/>
    </source>
</evidence>
<dbReference type="GO" id="GO:0005524">
    <property type="term" value="F:ATP binding"/>
    <property type="evidence" value="ECO:0007669"/>
    <property type="project" value="UniProtKB-KW"/>
</dbReference>
<accession>A0A6I9UFR2</accession>
<dbReference type="PRINTS" id="PR00364">
    <property type="entry name" value="DISEASERSIST"/>
</dbReference>
<keyword evidence="3" id="KW-0677">Repeat</keyword>
<evidence type="ECO:0000313" key="15">
    <source>
        <dbReference type="RefSeq" id="XP_020554322.1"/>
    </source>
</evidence>
<dbReference type="InterPro" id="IPR027417">
    <property type="entry name" value="P-loop_NTPase"/>
</dbReference>
<evidence type="ECO:0000259" key="9">
    <source>
        <dbReference type="Pfam" id="PF23559"/>
    </source>
</evidence>
<evidence type="ECO:0000256" key="1">
    <source>
        <dbReference type="ARBA" id="ARBA00008894"/>
    </source>
</evidence>
<dbReference type="InterPro" id="IPR041118">
    <property type="entry name" value="Rx_N"/>
</dbReference>
<feature type="domain" description="R13L1/DRL21-like LRR repeat region" evidence="10">
    <location>
        <begin position="683"/>
        <end position="808"/>
    </location>
</feature>
<dbReference type="Proteomes" id="UP000504604">
    <property type="component" value="Linkage group LG13"/>
</dbReference>
<dbReference type="SUPFAM" id="SSF52058">
    <property type="entry name" value="L domain-like"/>
    <property type="match status" value="1"/>
</dbReference>
<dbReference type="InterPro" id="IPR056789">
    <property type="entry name" value="LRR_R13L1-DRL21"/>
</dbReference>
<evidence type="ECO:0000256" key="2">
    <source>
        <dbReference type="ARBA" id="ARBA00022614"/>
    </source>
</evidence>
<dbReference type="OrthoDB" id="892938at2759"/>
<gene>
    <name evidence="12 13 14 15" type="primary">LOC105176186</name>
</gene>
<dbReference type="InterPro" id="IPR032675">
    <property type="entry name" value="LRR_dom_sf"/>
</dbReference>
<dbReference type="AlphaFoldDB" id="A0A6I9UFR2"/>
<reference evidence="12 13" key="1">
    <citation type="submission" date="2025-04" db="UniProtKB">
        <authorList>
            <consortium name="RefSeq"/>
        </authorList>
    </citation>
    <scope>IDENTIFICATION</scope>
</reference>
<dbReference type="SUPFAM" id="SSF52540">
    <property type="entry name" value="P-loop containing nucleoside triphosphate hydrolases"/>
    <property type="match status" value="1"/>
</dbReference>
<dbReference type="PANTHER" id="PTHR36766">
    <property type="entry name" value="PLANT BROAD-SPECTRUM MILDEW RESISTANCE PROTEIN RPW8"/>
    <property type="match status" value="1"/>
</dbReference>
<protein>
    <submittedName>
        <fullName evidence="12 13">Disease resistance protein RGA1</fullName>
    </submittedName>
</protein>
<evidence type="ECO:0000313" key="14">
    <source>
        <dbReference type="RefSeq" id="XP_020554321.1"/>
    </source>
</evidence>
<sequence length="1132" mass="128273">MDGIVSAVVETVLGILSSAALQEIGALWGLKNELESLESILCAVQLVLQDAEIKQRKSQVLQSWLLKLKHAAYDAENVLDRVAIEGLKRRADSERGMQHKLNSFLSKRNPLLFRLKMVNQVRNIRGKLDALAKERFDFHLGDGVVENRFGESFDSRQTSSLVNELYIYGRNEEKEMIVEKMLDAVRDQDDLSVYAVWGMGGLGKTTLVQLIYNDARTEACFELRIWVCVSDDFSMQRVVKAIIESIDGGVCNISELDPLQRHLQERLRGKLFLLVLDDVWNEKHELWDRLREVLRCGSRGSILIVTTRIEKVALMMATIGVHQIGYLSKEDSWSLFRQRAFTNGDAKKNLETIGKAIVKKCGGVPLAIKALGSLMQFKSLESEWLAIKESEIWQLSDDENGILPALRLSYYNLAPAMRQCFAYCCLFPKDYVMEKKDLVQLWMANGFVSSQGQSDLNLTGHWIFNELVCRSFLQIVRTDYRGEVTCKMHDLMYDLAVFVMGQETYILEHDKEIKVPTTVRHLFFNSWSSSTIKGSKLKSGISGSLRSLVVPCRVPLDWKEGISSLISKQECLRALHVSLFDHIKIVPNLVCKLEHLRYLTMSCDNIKKLPESLTRLHNLQTLKLMNSFTLLELPKGLKVMRNLWFLEMESHLSLICTPPGLGDLIHLHELSIFIVGQGASHQIDQLKELNLGGSLSIKGLENVSSAEDAKRANLIAKSNLTSLSLLWTNEIKNNDTEKYEEVLQGLQPHQNLERIYIQSYQGSRFPNWMSTLELKNLKEVTLEDCRRCEHLPLLGKLPSLTNLKLYRMDSVKCLNAEFHGDGECVFPALEELRISEMPNLEEWKIGNSVESFPRLKDLDIWWCPKLSNLPFLPSLRSLIIFESSAALLGFLTVLTSLTSLNLLGFAELPVFPGGFLQNLQNLEIGSSMIRTISNVLDDLSALKTLSLYGCSNLESLPEELKNLNSLEELEVKGCDGLISFPAVILEDLSSLISLSFVNCKKLKPLSGPIRTATTLQNLTLNGLPEMDHLPESMQLFTALRKLRITYCHGLCSLPHDWLGSLKSLSRLEIENCKNLKSLPDGFKSIKSLRRLVISECPQLEMRCKKPNGADWPKISHIPRVRINEQVIQWLDQ</sequence>
<dbReference type="GO" id="GO:0043531">
    <property type="term" value="F:ADP binding"/>
    <property type="evidence" value="ECO:0007669"/>
    <property type="project" value="InterPro"/>
</dbReference>
<dbReference type="Gene3D" id="1.10.8.430">
    <property type="entry name" value="Helical domain of apoptotic protease-activating factors"/>
    <property type="match status" value="1"/>
</dbReference>
<dbReference type="GO" id="GO:0051707">
    <property type="term" value="P:response to other organism"/>
    <property type="evidence" value="ECO:0007669"/>
    <property type="project" value="UniProtKB-ARBA"/>
</dbReference>
<evidence type="ECO:0000259" key="10">
    <source>
        <dbReference type="Pfam" id="PF25019"/>
    </source>
</evidence>
<feature type="domain" description="Disease resistance protein winged helix" evidence="9">
    <location>
        <begin position="426"/>
        <end position="496"/>
    </location>
</feature>
<feature type="domain" description="R13L1/DRL21-like LRR repeat region" evidence="10">
    <location>
        <begin position="1031"/>
        <end position="1096"/>
    </location>
</feature>
<dbReference type="KEGG" id="sind:105176186"/>
<keyword evidence="6" id="KW-0067">ATP-binding</keyword>
<dbReference type="SUPFAM" id="SSF52047">
    <property type="entry name" value="RNI-like"/>
    <property type="match status" value="1"/>
</dbReference>
<feature type="domain" description="Disease resistance N-terminal" evidence="8">
    <location>
        <begin position="8"/>
        <end position="95"/>
    </location>
</feature>
<proteinExistence type="inferred from homology"/>
<evidence type="ECO:0000259" key="7">
    <source>
        <dbReference type="Pfam" id="PF00931"/>
    </source>
</evidence>
<dbReference type="PANTHER" id="PTHR36766:SF47">
    <property type="entry name" value="NB-ARC DOMAIN-CONTAINING PROTEIN"/>
    <property type="match status" value="1"/>
</dbReference>
<dbReference type="FunFam" id="1.10.10.10:FF:000322">
    <property type="entry name" value="Probable disease resistance protein At1g63360"/>
    <property type="match status" value="1"/>
</dbReference>
<dbReference type="Pfam" id="PF25019">
    <property type="entry name" value="LRR_R13L1-DRL21"/>
    <property type="match status" value="2"/>
</dbReference>
<dbReference type="Gene3D" id="3.40.50.300">
    <property type="entry name" value="P-loop containing nucleotide triphosphate hydrolases"/>
    <property type="match status" value="1"/>
</dbReference>
<keyword evidence="11" id="KW-1185">Reference proteome</keyword>
<dbReference type="Gene3D" id="3.80.10.10">
    <property type="entry name" value="Ribonuclease Inhibitor"/>
    <property type="match status" value="4"/>
</dbReference>
<evidence type="ECO:0000313" key="11">
    <source>
        <dbReference type="Proteomes" id="UP000504604"/>
    </source>
</evidence>
<dbReference type="Pfam" id="PF23559">
    <property type="entry name" value="WHD_DRP"/>
    <property type="match status" value="1"/>
</dbReference>
<dbReference type="Gene3D" id="1.10.10.10">
    <property type="entry name" value="Winged helix-like DNA-binding domain superfamily/Winged helix DNA-binding domain"/>
    <property type="match status" value="1"/>
</dbReference>
<organism evidence="11 12">
    <name type="scientific">Sesamum indicum</name>
    <name type="common">Oriental sesame</name>
    <name type="synonym">Sesamum orientale</name>
    <dbReference type="NCBI Taxonomy" id="4182"/>
    <lineage>
        <taxon>Eukaryota</taxon>
        <taxon>Viridiplantae</taxon>
        <taxon>Streptophyta</taxon>
        <taxon>Embryophyta</taxon>
        <taxon>Tracheophyta</taxon>
        <taxon>Spermatophyta</taxon>
        <taxon>Magnoliopsida</taxon>
        <taxon>eudicotyledons</taxon>
        <taxon>Gunneridae</taxon>
        <taxon>Pentapetalae</taxon>
        <taxon>asterids</taxon>
        <taxon>lamiids</taxon>
        <taxon>Lamiales</taxon>
        <taxon>Pedaliaceae</taxon>
        <taxon>Sesamum</taxon>
    </lineage>
</organism>
<name>A0A6I9UFR2_SESIN</name>
<dbReference type="RefSeq" id="XP_020554321.1">
    <property type="nucleotide sequence ID" value="XM_020698662.1"/>
</dbReference>
<dbReference type="GeneID" id="105176186"/>
<evidence type="ECO:0000256" key="5">
    <source>
        <dbReference type="ARBA" id="ARBA00022821"/>
    </source>
</evidence>
<evidence type="ECO:0000313" key="12">
    <source>
        <dbReference type="RefSeq" id="XP_011097219.1"/>
    </source>
</evidence>
<evidence type="ECO:0000313" key="13">
    <source>
        <dbReference type="RefSeq" id="XP_020554320.1"/>
    </source>
</evidence>
<evidence type="ECO:0000256" key="6">
    <source>
        <dbReference type="ARBA" id="ARBA00022840"/>
    </source>
</evidence>
<dbReference type="Pfam" id="PF00931">
    <property type="entry name" value="NB-ARC"/>
    <property type="match status" value="1"/>
</dbReference>
<dbReference type="InterPro" id="IPR042197">
    <property type="entry name" value="Apaf_helical"/>
</dbReference>
<dbReference type="RefSeq" id="XP_011097219.1">
    <property type="nucleotide sequence ID" value="XM_011098917.2"/>
</dbReference>
<dbReference type="Pfam" id="PF18052">
    <property type="entry name" value="Rx_N"/>
    <property type="match status" value="1"/>
</dbReference>
<feature type="domain" description="NB-ARC" evidence="7">
    <location>
        <begin position="176"/>
        <end position="343"/>
    </location>
</feature>
<evidence type="ECO:0000256" key="3">
    <source>
        <dbReference type="ARBA" id="ARBA00022737"/>
    </source>
</evidence>
<dbReference type="RefSeq" id="XP_020554322.1">
    <property type="nucleotide sequence ID" value="XM_020698663.1"/>
</dbReference>
<keyword evidence="2" id="KW-0433">Leucine-rich repeat</keyword>
<dbReference type="GO" id="GO:0006952">
    <property type="term" value="P:defense response"/>
    <property type="evidence" value="ECO:0007669"/>
    <property type="project" value="UniProtKB-KW"/>
</dbReference>
<dbReference type="InterPro" id="IPR002182">
    <property type="entry name" value="NB-ARC"/>
</dbReference>
<keyword evidence="4" id="KW-0547">Nucleotide-binding</keyword>
<keyword evidence="5" id="KW-0611">Plant defense</keyword>
<dbReference type="RefSeq" id="XP_020554320.1">
    <property type="nucleotide sequence ID" value="XM_020698661.1"/>
</dbReference>
<dbReference type="Gramene" id="SIN_1004628.t">
    <property type="protein sequence ID" value="SIN_1004628.t.cds1"/>
    <property type="gene ID" value="SIN_1004628"/>
</dbReference>
<comment type="similarity">
    <text evidence="1">Belongs to the disease resistance NB-LRR family.</text>
</comment>
<evidence type="ECO:0000259" key="8">
    <source>
        <dbReference type="Pfam" id="PF18052"/>
    </source>
</evidence>
<dbReference type="Gene3D" id="1.20.5.4130">
    <property type="match status" value="1"/>
</dbReference>